<feature type="domain" description="Aromatic amino acid beta-eliminating lyase/threonine aldolase" evidence="4">
    <location>
        <begin position="17"/>
        <end position="288"/>
    </location>
</feature>
<dbReference type="Gene3D" id="3.40.640.10">
    <property type="entry name" value="Type I PLP-dependent aspartate aminotransferase-like (Major domain)"/>
    <property type="match status" value="1"/>
</dbReference>
<evidence type="ECO:0000256" key="3">
    <source>
        <dbReference type="ARBA" id="ARBA00022898"/>
    </source>
</evidence>
<evidence type="ECO:0000313" key="5">
    <source>
        <dbReference type="EMBL" id="PZT54644.1"/>
    </source>
</evidence>
<dbReference type="Proteomes" id="UP000249204">
    <property type="component" value="Unassembled WGS sequence"/>
</dbReference>
<dbReference type="InterPro" id="IPR015421">
    <property type="entry name" value="PyrdxlP-dep_Trfase_major"/>
</dbReference>
<name>A0A2W6NF99_9BACL</name>
<evidence type="ECO:0000313" key="6">
    <source>
        <dbReference type="Proteomes" id="UP000249204"/>
    </source>
</evidence>
<evidence type="ECO:0000259" key="4">
    <source>
        <dbReference type="Pfam" id="PF01212"/>
    </source>
</evidence>
<dbReference type="GO" id="GO:0006520">
    <property type="term" value="P:amino acid metabolic process"/>
    <property type="evidence" value="ECO:0007669"/>
    <property type="project" value="InterPro"/>
</dbReference>
<organism evidence="5 6">
    <name type="scientific">Paenibacillus silvae</name>
    <dbReference type="NCBI Taxonomy" id="1325358"/>
    <lineage>
        <taxon>Bacteria</taxon>
        <taxon>Bacillati</taxon>
        <taxon>Bacillota</taxon>
        <taxon>Bacilli</taxon>
        <taxon>Bacillales</taxon>
        <taxon>Paenibacillaceae</taxon>
        <taxon>Paenibacillus</taxon>
    </lineage>
</organism>
<dbReference type="GO" id="GO:0016829">
    <property type="term" value="F:lyase activity"/>
    <property type="evidence" value="ECO:0007669"/>
    <property type="project" value="InterPro"/>
</dbReference>
<dbReference type="AlphaFoldDB" id="A0A2W6NF99"/>
<comment type="caution">
    <text evidence="5">The sequence shown here is derived from an EMBL/GenBank/DDBJ whole genome shotgun (WGS) entry which is preliminary data.</text>
</comment>
<sequence length="363" mass="40042">MIRFECDYNEGAHERILQRLMETNMEQTSGYGTDAHCERARTLIRQACGNEAADVHFLVGGTQTNTTVIASILRPHQGVIAAVSGHIAVHETGAIEATGHKVLTVPSLDGKITAAQVKAVYDAHVQESSPEHSVQPGMVYISQPTENGTMYSKAELEAIYEVSRACGLPFFIDGARLGYALASTECDMTLADVARLCDVFYIGGTKIGALMGEAVVILNDVLKRDFRYIIKQKGGLLAKGRLLGIQFQTLFEDGLYLEISKHAVDMAVKIHDTLEQHGVQFLYSSPTNQQFPILPDSLLEQLSNQYTFTFWEKVDASRSAVRFCTSWATRVENVDALTSDIIRLLHEKQTQDVMAANRAEVLV</sequence>
<dbReference type="PANTHER" id="PTHR48097">
    <property type="entry name" value="L-THREONINE ALDOLASE-RELATED"/>
    <property type="match status" value="1"/>
</dbReference>
<proteinExistence type="inferred from homology"/>
<dbReference type="InterPro" id="IPR015424">
    <property type="entry name" value="PyrdxlP-dep_Trfase"/>
</dbReference>
<gene>
    <name evidence="5" type="ORF">DN757_16025</name>
</gene>
<dbReference type="InterPro" id="IPR015422">
    <property type="entry name" value="PyrdxlP-dep_Trfase_small"/>
</dbReference>
<evidence type="ECO:0000256" key="2">
    <source>
        <dbReference type="ARBA" id="ARBA00006966"/>
    </source>
</evidence>
<dbReference type="Pfam" id="PF01212">
    <property type="entry name" value="Beta_elim_lyase"/>
    <property type="match status" value="1"/>
</dbReference>
<protein>
    <submittedName>
        <fullName evidence="5">Low specificity L-threonine aldolase</fullName>
    </submittedName>
</protein>
<reference evidence="5 6" key="1">
    <citation type="submission" date="2018-06" db="EMBL/GenBank/DDBJ databases">
        <title>Isolation of heavy metals resistant Paenibacillus silvae NC2 from Gold-Copper mine in ZiJin, China.</title>
        <authorList>
            <person name="Xu J."/>
            <person name="Mazhar H.S."/>
            <person name="Rensing C."/>
        </authorList>
    </citation>
    <scope>NUCLEOTIDE SEQUENCE [LARGE SCALE GENOMIC DNA]</scope>
    <source>
        <strain evidence="5 6">NC2</strain>
    </source>
</reference>
<keyword evidence="3" id="KW-0663">Pyridoxal phosphate</keyword>
<dbReference type="PANTHER" id="PTHR48097:SF5">
    <property type="entry name" value="LOW SPECIFICITY L-THREONINE ALDOLASE"/>
    <property type="match status" value="1"/>
</dbReference>
<dbReference type="EMBL" id="QKWW01000045">
    <property type="protein sequence ID" value="PZT54644.1"/>
    <property type="molecule type" value="Genomic_DNA"/>
</dbReference>
<comment type="cofactor">
    <cofactor evidence="1">
        <name>pyridoxal 5'-phosphate</name>
        <dbReference type="ChEBI" id="CHEBI:597326"/>
    </cofactor>
</comment>
<accession>A0A2W6NF99</accession>
<dbReference type="Gene3D" id="3.90.1150.10">
    <property type="entry name" value="Aspartate Aminotransferase, domain 1"/>
    <property type="match status" value="1"/>
</dbReference>
<dbReference type="SUPFAM" id="SSF53383">
    <property type="entry name" value="PLP-dependent transferases"/>
    <property type="match status" value="1"/>
</dbReference>
<dbReference type="RefSeq" id="WP_111271197.1">
    <property type="nucleotide sequence ID" value="NZ_QKWW01000045.1"/>
</dbReference>
<evidence type="ECO:0000256" key="1">
    <source>
        <dbReference type="ARBA" id="ARBA00001933"/>
    </source>
</evidence>
<comment type="similarity">
    <text evidence="2">Belongs to the threonine aldolase family.</text>
</comment>
<dbReference type="InterPro" id="IPR001597">
    <property type="entry name" value="ArAA_b-elim_lyase/Thr_aldolase"/>
</dbReference>